<proteinExistence type="predicted"/>
<protein>
    <submittedName>
        <fullName evidence="1">Uncharacterized protein</fullName>
    </submittedName>
</protein>
<reference evidence="1" key="1">
    <citation type="journal article" date="2014" name="Front. Microbiol.">
        <title>High frequency of phylogenetically diverse reductive dehalogenase-homologous genes in deep subseafloor sedimentary metagenomes.</title>
        <authorList>
            <person name="Kawai M."/>
            <person name="Futagami T."/>
            <person name="Toyoda A."/>
            <person name="Takaki Y."/>
            <person name="Nishi S."/>
            <person name="Hori S."/>
            <person name="Arai W."/>
            <person name="Tsubouchi T."/>
            <person name="Morono Y."/>
            <person name="Uchiyama I."/>
            <person name="Ito T."/>
            <person name="Fujiyama A."/>
            <person name="Inagaki F."/>
            <person name="Takami H."/>
        </authorList>
    </citation>
    <scope>NUCLEOTIDE SEQUENCE</scope>
    <source>
        <strain evidence="1">Expedition CK06-06</strain>
    </source>
</reference>
<organism evidence="1">
    <name type="scientific">marine sediment metagenome</name>
    <dbReference type="NCBI Taxonomy" id="412755"/>
    <lineage>
        <taxon>unclassified sequences</taxon>
        <taxon>metagenomes</taxon>
        <taxon>ecological metagenomes</taxon>
    </lineage>
</organism>
<dbReference type="EMBL" id="BARV01009017">
    <property type="protein sequence ID" value="GAI11173.1"/>
    <property type="molecule type" value="Genomic_DNA"/>
</dbReference>
<comment type="caution">
    <text evidence="1">The sequence shown here is derived from an EMBL/GenBank/DDBJ whole genome shotgun (WGS) entry which is preliminary data.</text>
</comment>
<name>X1KWT8_9ZZZZ</name>
<evidence type="ECO:0000313" key="1">
    <source>
        <dbReference type="EMBL" id="GAI11173.1"/>
    </source>
</evidence>
<accession>X1KWT8</accession>
<dbReference type="AlphaFoldDB" id="X1KWT8"/>
<feature type="non-terminal residue" evidence="1">
    <location>
        <position position="1"/>
    </location>
</feature>
<gene>
    <name evidence="1" type="ORF">S06H3_17936</name>
</gene>
<sequence length="266" mass="30176">QDDLDGDTFSVFCSATPAIAYLLKSIEDLEDYRPALVEIKKASGNNGIAVFQSAKLFKGRIDSKEDLLKYMLPMARIAGYCENYASDVLRNHFQHILKIEPDAVEKICSLIDTRIPPCKPAVFERYTQNIILSIAVCGRFGINSFGLVEYLLKKKKSFELSGLAGYIDIASRFNGKTKKIADFINALPDSNAKYDLIRSILNEVELFYGKEKREPGEEIEKEKVQKASRLLRGLSGIIQQKEEKALLSWYSMNFERLYAFIESLPF</sequence>